<protein>
    <recommendedName>
        <fullName evidence="2">Receptor ligand binding region domain-containing protein</fullName>
    </recommendedName>
</protein>
<reference evidence="3" key="1">
    <citation type="submission" date="2019-10" db="EMBL/GenBank/DDBJ databases">
        <title>The sequence and de novo assembly of the wild yak genome.</title>
        <authorList>
            <person name="Liu Y."/>
        </authorList>
    </citation>
    <scope>NUCLEOTIDE SEQUENCE [LARGE SCALE GENOMIC DNA]</scope>
    <source>
        <strain evidence="3">WY2019</strain>
    </source>
</reference>
<comment type="caution">
    <text evidence="3">The sequence shown here is derived from an EMBL/GenBank/DDBJ whole genome shotgun (WGS) entry which is preliminary data.</text>
</comment>
<gene>
    <name evidence="3" type="ORF">E5288_WYG002901</name>
</gene>
<feature type="domain" description="Receptor ligand binding region" evidence="2">
    <location>
        <begin position="2"/>
        <end position="90"/>
    </location>
</feature>
<keyword evidence="4" id="KW-1185">Reference proteome</keyword>
<dbReference type="Proteomes" id="UP000322234">
    <property type="component" value="Unassembled WGS sequence"/>
</dbReference>
<evidence type="ECO:0000313" key="3">
    <source>
        <dbReference type="EMBL" id="MXQ97988.1"/>
    </source>
</evidence>
<dbReference type="AlphaFoldDB" id="A0A6B0S611"/>
<dbReference type="EMBL" id="VBQZ03000214">
    <property type="protein sequence ID" value="MXQ97988.1"/>
    <property type="molecule type" value="Genomic_DNA"/>
</dbReference>
<dbReference type="Pfam" id="PF01094">
    <property type="entry name" value="ANF_receptor"/>
    <property type="match status" value="1"/>
</dbReference>
<evidence type="ECO:0000313" key="4">
    <source>
        <dbReference type="Proteomes" id="UP000322234"/>
    </source>
</evidence>
<name>A0A6B0S611_9CETA</name>
<feature type="region of interest" description="Disordered" evidence="1">
    <location>
        <begin position="110"/>
        <end position="129"/>
    </location>
</feature>
<dbReference type="Gene3D" id="3.40.50.2300">
    <property type="match status" value="1"/>
</dbReference>
<accession>A0A6B0S611</accession>
<proteinExistence type="predicted"/>
<sequence>MCQILPKGAVSVLGPSSSPTSVSTVSQICGEEIPHIKVGPEEMSHLQYLRFVSGSLYPNNKDTSLAISRIPKFFNYPSASLICECSSQGRMLAAIGGTGAWLPHLQGDSVHEDAGRQLGPHPAAQGVPQ</sequence>
<evidence type="ECO:0000256" key="1">
    <source>
        <dbReference type="SAM" id="MobiDB-lite"/>
    </source>
</evidence>
<dbReference type="InterPro" id="IPR001828">
    <property type="entry name" value="ANF_lig-bd_rcpt"/>
</dbReference>
<organism evidence="3 4">
    <name type="scientific">Bos mutus</name>
    <name type="common">wild yak</name>
    <dbReference type="NCBI Taxonomy" id="72004"/>
    <lineage>
        <taxon>Eukaryota</taxon>
        <taxon>Metazoa</taxon>
        <taxon>Chordata</taxon>
        <taxon>Craniata</taxon>
        <taxon>Vertebrata</taxon>
        <taxon>Euteleostomi</taxon>
        <taxon>Mammalia</taxon>
        <taxon>Eutheria</taxon>
        <taxon>Laurasiatheria</taxon>
        <taxon>Artiodactyla</taxon>
        <taxon>Ruminantia</taxon>
        <taxon>Pecora</taxon>
        <taxon>Bovidae</taxon>
        <taxon>Bovinae</taxon>
        <taxon>Bos</taxon>
    </lineage>
</organism>
<evidence type="ECO:0000259" key="2">
    <source>
        <dbReference type="Pfam" id="PF01094"/>
    </source>
</evidence>